<dbReference type="PROSITE" id="PS51330">
    <property type="entry name" value="DHFR_2"/>
    <property type="match status" value="1"/>
</dbReference>
<dbReference type="GO" id="GO:0006730">
    <property type="term" value="P:one-carbon metabolic process"/>
    <property type="evidence" value="ECO:0007669"/>
    <property type="project" value="UniProtKB-KW"/>
</dbReference>
<dbReference type="GO" id="GO:0050661">
    <property type="term" value="F:NADP binding"/>
    <property type="evidence" value="ECO:0007669"/>
    <property type="project" value="InterPro"/>
</dbReference>
<keyword evidence="5 7" id="KW-0521">NADP</keyword>
<sequence length="182" mass="19330">MSTSPSSPAPDVVGSPRLGLIWAQARGGVIGKDGGMPWSVPEDLAHFRAATTGSPIIMGRRTWESFPPRFRPLPDRRNIVVTRSSEWAAEGAERAGSLDEALGFAASAPDAATVWVIGGAGLFAEAIGRADILEVTELDLEVDGDTFAPVREGWAVAGIEPADGWSVSRTGVPYRFLTFLRP</sequence>
<dbReference type="InterPro" id="IPR012259">
    <property type="entry name" value="DHFR"/>
</dbReference>
<dbReference type="Proteomes" id="UP001142291">
    <property type="component" value="Unassembled WGS sequence"/>
</dbReference>
<comment type="catalytic activity">
    <reaction evidence="7">
        <text>(6S)-5,6,7,8-tetrahydrofolate + NADP(+) = 7,8-dihydrofolate + NADPH + H(+)</text>
        <dbReference type="Rhea" id="RHEA:15009"/>
        <dbReference type="ChEBI" id="CHEBI:15378"/>
        <dbReference type="ChEBI" id="CHEBI:57451"/>
        <dbReference type="ChEBI" id="CHEBI:57453"/>
        <dbReference type="ChEBI" id="CHEBI:57783"/>
        <dbReference type="ChEBI" id="CHEBI:58349"/>
        <dbReference type="EC" id="1.5.1.3"/>
    </reaction>
</comment>
<evidence type="ECO:0000256" key="7">
    <source>
        <dbReference type="PIRNR" id="PIRNR000194"/>
    </source>
</evidence>
<dbReference type="PIRSF" id="PIRSF000194">
    <property type="entry name" value="DHFR"/>
    <property type="match status" value="1"/>
</dbReference>
<organism evidence="10 11">
    <name type="scientific">Microbacterium dextranolyticum</name>
    <dbReference type="NCBI Taxonomy" id="36806"/>
    <lineage>
        <taxon>Bacteria</taxon>
        <taxon>Bacillati</taxon>
        <taxon>Actinomycetota</taxon>
        <taxon>Actinomycetes</taxon>
        <taxon>Micrococcales</taxon>
        <taxon>Microbacteriaceae</taxon>
        <taxon>Microbacterium</taxon>
    </lineage>
</organism>
<comment type="pathway">
    <text evidence="1 7">Cofactor biosynthesis; tetrahydrofolate biosynthesis; 5,6,7,8-tetrahydrofolate from 7,8-dihydrofolate: step 1/1.</text>
</comment>
<name>A0A9W6HP10_9MICO</name>
<evidence type="ECO:0000313" key="11">
    <source>
        <dbReference type="Proteomes" id="UP001142291"/>
    </source>
</evidence>
<reference evidence="10" key="1">
    <citation type="journal article" date="2014" name="Int. J. Syst. Evol. Microbiol.">
        <title>Complete genome sequence of Corynebacterium casei LMG S-19264T (=DSM 44701T), isolated from a smear-ripened cheese.</title>
        <authorList>
            <consortium name="US DOE Joint Genome Institute (JGI-PGF)"/>
            <person name="Walter F."/>
            <person name="Albersmeier A."/>
            <person name="Kalinowski J."/>
            <person name="Ruckert C."/>
        </authorList>
    </citation>
    <scope>NUCLEOTIDE SEQUENCE</scope>
    <source>
        <strain evidence="10">VKM Ac-1940</strain>
    </source>
</reference>
<dbReference type="GO" id="GO:0046655">
    <property type="term" value="P:folic acid metabolic process"/>
    <property type="evidence" value="ECO:0007669"/>
    <property type="project" value="TreeGrafter"/>
</dbReference>
<evidence type="ECO:0000256" key="6">
    <source>
        <dbReference type="ARBA" id="ARBA00023002"/>
    </source>
</evidence>
<dbReference type="SUPFAM" id="SSF53597">
    <property type="entry name" value="Dihydrofolate reductase-like"/>
    <property type="match status" value="1"/>
</dbReference>
<keyword evidence="11" id="KW-1185">Reference proteome</keyword>
<dbReference type="GO" id="GO:0046452">
    <property type="term" value="P:dihydrofolate metabolic process"/>
    <property type="evidence" value="ECO:0007669"/>
    <property type="project" value="TreeGrafter"/>
</dbReference>
<evidence type="ECO:0000256" key="3">
    <source>
        <dbReference type="ARBA" id="ARBA00012856"/>
    </source>
</evidence>
<reference evidence="10" key="2">
    <citation type="submission" date="2023-01" db="EMBL/GenBank/DDBJ databases">
        <authorList>
            <person name="Sun Q."/>
            <person name="Evtushenko L."/>
        </authorList>
    </citation>
    <scope>NUCLEOTIDE SEQUENCE</scope>
    <source>
        <strain evidence="10">VKM Ac-1940</strain>
    </source>
</reference>
<feature type="domain" description="DHFR" evidence="9">
    <location>
        <begin position="17"/>
        <end position="181"/>
    </location>
</feature>
<evidence type="ECO:0000256" key="4">
    <source>
        <dbReference type="ARBA" id="ARBA00022563"/>
    </source>
</evidence>
<dbReference type="PRINTS" id="PR00070">
    <property type="entry name" value="DHFR"/>
</dbReference>
<dbReference type="PANTHER" id="PTHR48069">
    <property type="entry name" value="DIHYDROFOLATE REDUCTASE"/>
    <property type="match status" value="1"/>
</dbReference>
<evidence type="ECO:0000256" key="5">
    <source>
        <dbReference type="ARBA" id="ARBA00022857"/>
    </source>
</evidence>
<proteinExistence type="inferred from homology"/>
<comment type="caution">
    <text evidence="10">The sequence shown here is derived from an EMBL/GenBank/DDBJ whole genome shotgun (WGS) entry which is preliminary data.</text>
</comment>
<dbReference type="Pfam" id="PF00186">
    <property type="entry name" value="DHFR_1"/>
    <property type="match status" value="1"/>
</dbReference>
<dbReference type="GO" id="GO:0005829">
    <property type="term" value="C:cytosol"/>
    <property type="evidence" value="ECO:0007669"/>
    <property type="project" value="TreeGrafter"/>
</dbReference>
<dbReference type="GO" id="GO:0004146">
    <property type="term" value="F:dihydrofolate reductase activity"/>
    <property type="evidence" value="ECO:0007669"/>
    <property type="project" value="UniProtKB-EC"/>
</dbReference>
<dbReference type="EMBL" id="BSER01000014">
    <property type="protein sequence ID" value="GLJ96756.1"/>
    <property type="molecule type" value="Genomic_DNA"/>
</dbReference>
<accession>A0A9W6HP10</accession>
<comment type="similarity">
    <text evidence="2 7 8">Belongs to the dihydrofolate reductase family.</text>
</comment>
<dbReference type="PANTHER" id="PTHR48069:SF3">
    <property type="entry name" value="DIHYDROFOLATE REDUCTASE"/>
    <property type="match status" value="1"/>
</dbReference>
<dbReference type="InterPro" id="IPR017925">
    <property type="entry name" value="DHFR_CS"/>
</dbReference>
<keyword evidence="6 7" id="KW-0560">Oxidoreductase</keyword>
<keyword evidence="4 7" id="KW-0554">One-carbon metabolism</keyword>
<evidence type="ECO:0000259" key="9">
    <source>
        <dbReference type="PROSITE" id="PS51330"/>
    </source>
</evidence>
<evidence type="ECO:0000256" key="1">
    <source>
        <dbReference type="ARBA" id="ARBA00004903"/>
    </source>
</evidence>
<gene>
    <name evidence="10" type="ORF">GCM10017591_28190</name>
</gene>
<protein>
    <recommendedName>
        <fullName evidence="3 7">Dihydrofolate reductase</fullName>
        <ecNumber evidence="3 7">1.5.1.3</ecNumber>
    </recommendedName>
</protein>
<comment type="function">
    <text evidence="7">Key enzyme in folate metabolism. Catalyzes an essential reaction for de novo glycine and purine synthesis, and for DNA precursor synthesis.</text>
</comment>
<dbReference type="RefSeq" id="WP_204963128.1">
    <property type="nucleotide sequence ID" value="NZ_BAAAUR010000009.1"/>
</dbReference>
<dbReference type="Gene3D" id="3.40.430.10">
    <property type="entry name" value="Dihydrofolate Reductase, subunit A"/>
    <property type="match status" value="1"/>
</dbReference>
<dbReference type="InterPro" id="IPR001796">
    <property type="entry name" value="DHFR_dom"/>
</dbReference>
<dbReference type="AlphaFoldDB" id="A0A9W6HP10"/>
<dbReference type="EC" id="1.5.1.3" evidence="3 7"/>
<dbReference type="GO" id="GO:0046654">
    <property type="term" value="P:tetrahydrofolate biosynthetic process"/>
    <property type="evidence" value="ECO:0007669"/>
    <property type="project" value="InterPro"/>
</dbReference>
<evidence type="ECO:0000256" key="8">
    <source>
        <dbReference type="RuleBase" id="RU004474"/>
    </source>
</evidence>
<dbReference type="CDD" id="cd00209">
    <property type="entry name" value="DHFR"/>
    <property type="match status" value="1"/>
</dbReference>
<evidence type="ECO:0000256" key="2">
    <source>
        <dbReference type="ARBA" id="ARBA00009539"/>
    </source>
</evidence>
<dbReference type="InterPro" id="IPR024072">
    <property type="entry name" value="DHFR-like_dom_sf"/>
</dbReference>
<dbReference type="PROSITE" id="PS00075">
    <property type="entry name" value="DHFR_1"/>
    <property type="match status" value="1"/>
</dbReference>
<evidence type="ECO:0000313" key="10">
    <source>
        <dbReference type="EMBL" id="GLJ96756.1"/>
    </source>
</evidence>